<evidence type="ECO:0000313" key="4">
    <source>
        <dbReference type="EMBL" id="MBO8441649.1"/>
    </source>
</evidence>
<dbReference type="AlphaFoldDB" id="A0A9D9E5D6"/>
<accession>A0A9D9E5D6</accession>
<dbReference type="PANTHER" id="PTHR36435">
    <property type="entry name" value="SLR1288 PROTEIN"/>
    <property type="match status" value="1"/>
</dbReference>
<keyword evidence="2" id="KW-0812">Transmembrane</keyword>
<evidence type="ECO:0000313" key="5">
    <source>
        <dbReference type="Proteomes" id="UP000823614"/>
    </source>
</evidence>
<evidence type="ECO:0000256" key="1">
    <source>
        <dbReference type="ARBA" id="ARBA00009067"/>
    </source>
</evidence>
<dbReference type="Pfam" id="PF02517">
    <property type="entry name" value="Rce1-like"/>
    <property type="match status" value="1"/>
</dbReference>
<protein>
    <submittedName>
        <fullName evidence="4">CPBP family intramembrane metalloprotease</fullName>
    </submittedName>
</protein>
<gene>
    <name evidence="4" type="ORF">IAA89_04370</name>
</gene>
<keyword evidence="2" id="KW-0472">Membrane</keyword>
<dbReference type="EMBL" id="JADIMP010000068">
    <property type="protein sequence ID" value="MBO8441649.1"/>
    <property type="molecule type" value="Genomic_DNA"/>
</dbReference>
<name>A0A9D9E5D6_9LACO</name>
<dbReference type="InterPro" id="IPR003675">
    <property type="entry name" value="Rce1/LyrA-like_dom"/>
</dbReference>
<sequence>MSLNYLIFHQVGTANNQIIINHLLKINPVIKYSLCISMPFLTPILEELVFRGILTNMFFNPKNIWAKVILSGIIFSSGHISTNIISFLLYFTLGVILALTYLKTDKQFDSIMVHFFVNFTATLSFLFH</sequence>
<feature type="transmembrane region" description="Helical" evidence="2">
    <location>
        <begin position="108"/>
        <end position="127"/>
    </location>
</feature>
<organism evidence="4 5">
    <name type="scientific">Candidatus Gallilactobacillus intestinavium</name>
    <dbReference type="NCBI Taxonomy" id="2840838"/>
    <lineage>
        <taxon>Bacteria</taxon>
        <taxon>Bacillati</taxon>
        <taxon>Bacillota</taxon>
        <taxon>Bacilli</taxon>
        <taxon>Lactobacillales</taxon>
        <taxon>Lactobacillaceae</taxon>
        <taxon>Lactobacillaceae incertae sedis</taxon>
        <taxon>Candidatus Gallilactobacillus</taxon>
    </lineage>
</organism>
<keyword evidence="4" id="KW-0645">Protease</keyword>
<reference evidence="4" key="2">
    <citation type="journal article" date="2021" name="PeerJ">
        <title>Extensive microbial diversity within the chicken gut microbiome revealed by metagenomics and culture.</title>
        <authorList>
            <person name="Gilroy R."/>
            <person name="Ravi A."/>
            <person name="Getino M."/>
            <person name="Pursley I."/>
            <person name="Horton D.L."/>
            <person name="Alikhan N.F."/>
            <person name="Baker D."/>
            <person name="Gharbi K."/>
            <person name="Hall N."/>
            <person name="Watson M."/>
            <person name="Adriaenssens E.M."/>
            <person name="Foster-Nyarko E."/>
            <person name="Jarju S."/>
            <person name="Secka A."/>
            <person name="Antonio M."/>
            <person name="Oren A."/>
            <person name="Chaudhuri R.R."/>
            <person name="La Ragione R."/>
            <person name="Hildebrand F."/>
            <person name="Pallen M.J."/>
        </authorList>
    </citation>
    <scope>NUCLEOTIDE SEQUENCE</scope>
    <source>
        <strain evidence="4">C6-149</strain>
    </source>
</reference>
<keyword evidence="4" id="KW-0482">Metalloprotease</keyword>
<dbReference type="PANTHER" id="PTHR36435:SF1">
    <property type="entry name" value="CAAX AMINO TERMINAL PROTEASE FAMILY PROTEIN"/>
    <property type="match status" value="1"/>
</dbReference>
<comment type="similarity">
    <text evidence="1">Belongs to the UPF0177 family.</text>
</comment>
<dbReference type="Proteomes" id="UP000823614">
    <property type="component" value="Unassembled WGS sequence"/>
</dbReference>
<dbReference type="GO" id="GO:0004175">
    <property type="term" value="F:endopeptidase activity"/>
    <property type="evidence" value="ECO:0007669"/>
    <property type="project" value="UniProtKB-ARBA"/>
</dbReference>
<feature type="domain" description="CAAX prenyl protease 2/Lysostaphin resistance protein A-like" evidence="3">
    <location>
        <begin position="34"/>
        <end position="119"/>
    </location>
</feature>
<comment type="caution">
    <text evidence="4">The sequence shown here is derived from an EMBL/GenBank/DDBJ whole genome shotgun (WGS) entry which is preliminary data.</text>
</comment>
<reference evidence="4" key="1">
    <citation type="submission" date="2020-10" db="EMBL/GenBank/DDBJ databases">
        <authorList>
            <person name="Gilroy R."/>
        </authorList>
    </citation>
    <scope>NUCLEOTIDE SEQUENCE</scope>
    <source>
        <strain evidence="4">C6-149</strain>
    </source>
</reference>
<dbReference type="GO" id="GO:0080120">
    <property type="term" value="P:CAAX-box protein maturation"/>
    <property type="evidence" value="ECO:0007669"/>
    <property type="project" value="UniProtKB-ARBA"/>
</dbReference>
<keyword evidence="4" id="KW-0378">Hydrolase</keyword>
<keyword evidence="2" id="KW-1133">Transmembrane helix</keyword>
<dbReference type="GO" id="GO:0008237">
    <property type="term" value="F:metallopeptidase activity"/>
    <property type="evidence" value="ECO:0007669"/>
    <property type="project" value="UniProtKB-KW"/>
</dbReference>
<dbReference type="InterPro" id="IPR052710">
    <property type="entry name" value="CAAX_protease"/>
</dbReference>
<evidence type="ECO:0000259" key="3">
    <source>
        <dbReference type="Pfam" id="PF02517"/>
    </source>
</evidence>
<proteinExistence type="inferred from homology"/>
<evidence type="ECO:0000256" key="2">
    <source>
        <dbReference type="SAM" id="Phobius"/>
    </source>
</evidence>